<dbReference type="GO" id="GO:0043527">
    <property type="term" value="C:tRNA methyltransferase complex"/>
    <property type="evidence" value="ECO:0007669"/>
    <property type="project" value="UniProtKB-ARBA"/>
</dbReference>
<keyword evidence="7" id="KW-1185">Reference proteome</keyword>
<name>A0A813FC35_POLGL</name>
<dbReference type="InterPro" id="IPR000241">
    <property type="entry name" value="RlmKL-like_Mtase"/>
</dbReference>
<dbReference type="PANTHER" id="PTHR14911:SF1">
    <property type="entry name" value="THUMP DOMAIN-CONTAINING PROTEIN 2"/>
    <property type="match status" value="1"/>
</dbReference>
<dbReference type="InterPro" id="IPR004114">
    <property type="entry name" value="THUMP_dom"/>
</dbReference>
<dbReference type="Proteomes" id="UP000626109">
    <property type="component" value="Unassembled WGS sequence"/>
</dbReference>
<dbReference type="Pfam" id="PF02926">
    <property type="entry name" value="THUMP"/>
    <property type="match status" value="1"/>
</dbReference>
<dbReference type="EMBL" id="CAJNNV010024927">
    <property type="protein sequence ID" value="CAE8611134.1"/>
    <property type="molecule type" value="Genomic_DNA"/>
</dbReference>
<evidence type="ECO:0000256" key="2">
    <source>
        <dbReference type="PROSITE-ProRule" id="PRU00529"/>
    </source>
</evidence>
<organism evidence="5 7">
    <name type="scientific">Polarella glacialis</name>
    <name type="common">Dinoflagellate</name>
    <dbReference type="NCBI Taxonomy" id="89957"/>
    <lineage>
        <taxon>Eukaryota</taxon>
        <taxon>Sar</taxon>
        <taxon>Alveolata</taxon>
        <taxon>Dinophyceae</taxon>
        <taxon>Suessiales</taxon>
        <taxon>Suessiaceae</taxon>
        <taxon>Polarella</taxon>
    </lineage>
</organism>
<evidence type="ECO:0000313" key="6">
    <source>
        <dbReference type="EMBL" id="CAE8649652.1"/>
    </source>
</evidence>
<dbReference type="SUPFAM" id="SSF143437">
    <property type="entry name" value="THUMP domain-like"/>
    <property type="match status" value="1"/>
</dbReference>
<dbReference type="CDD" id="cd11715">
    <property type="entry name" value="THUMP_AdoMetMT"/>
    <property type="match status" value="1"/>
</dbReference>
<reference evidence="5" key="1">
    <citation type="submission" date="2021-02" db="EMBL/GenBank/DDBJ databases">
        <authorList>
            <person name="Dougan E. K."/>
            <person name="Rhodes N."/>
            <person name="Thang M."/>
            <person name="Chan C."/>
        </authorList>
    </citation>
    <scope>NUCLEOTIDE SEQUENCE</scope>
</reference>
<evidence type="ECO:0000256" key="3">
    <source>
        <dbReference type="SAM" id="MobiDB-lite"/>
    </source>
</evidence>
<dbReference type="Pfam" id="PF01170">
    <property type="entry name" value="UPF0020"/>
    <property type="match status" value="1"/>
</dbReference>
<dbReference type="SUPFAM" id="SSF53335">
    <property type="entry name" value="S-adenosyl-L-methionine-dependent methyltransferases"/>
    <property type="match status" value="1"/>
</dbReference>
<keyword evidence="1" id="KW-0808">Transferase</keyword>
<evidence type="ECO:0000313" key="5">
    <source>
        <dbReference type="EMBL" id="CAE8611134.1"/>
    </source>
</evidence>
<feature type="non-terminal residue" evidence="5">
    <location>
        <position position="1"/>
    </location>
</feature>
<dbReference type="EMBL" id="CAJNNW010007988">
    <property type="protein sequence ID" value="CAE8649652.1"/>
    <property type="molecule type" value="Genomic_DNA"/>
</dbReference>
<protein>
    <recommendedName>
        <fullName evidence="4">THUMP domain-containing protein</fullName>
    </recommendedName>
</protein>
<comment type="caution">
    <text evidence="5">The sequence shown here is derived from an EMBL/GenBank/DDBJ whole genome shotgun (WGS) entry which is preliminary data.</text>
</comment>
<dbReference type="GO" id="GO:0003723">
    <property type="term" value="F:RNA binding"/>
    <property type="evidence" value="ECO:0007669"/>
    <property type="project" value="UniProtKB-UniRule"/>
</dbReference>
<accession>A0A813FC35</accession>
<sequence length="400" mass="42668">GCRSVELVGVVVLRHRDNPVGTFLSFEGATTETCLDRIVKAVAAPDWQLPLAVWSAMVGRVPRSFRVRAKRQTKAGKALVSSDAIAEEVAGMLIDRYGWSVDLTSPDLEVRVQLNADELLVSLTALVQPLGGRGCYLAHPGLHPAIAWVLAKCIDIQEGDVVLDPMCGRGVLVCEAALNWPNAGPFLGCDNSAEQLCKAAENLAGAHLRARAQLLRANASVSGGIPLPDASVHKLLTDLPFGKQFGTVQGNEALYPAALAELARVLRPGGLAALLTSRENHQAMRAALAAPETGAAEAGSPAAALHRAWVVEHRRSFRLFCKTDACIYLLRRTAAPAPSPAEAVAATASMLETSRRQGTGPLRRKPGFGKLGGETGVLPWEDGTSWHEQWARERPALCPF</sequence>
<feature type="domain" description="THUMP" evidence="4">
    <location>
        <begin position="1"/>
        <end position="125"/>
    </location>
</feature>
<dbReference type="Gene3D" id="3.30.2130.30">
    <property type="match status" value="1"/>
</dbReference>
<dbReference type="Gene3D" id="3.40.50.150">
    <property type="entry name" value="Vaccinia Virus protein VP39"/>
    <property type="match status" value="1"/>
</dbReference>
<evidence type="ECO:0000259" key="4">
    <source>
        <dbReference type="PROSITE" id="PS51165"/>
    </source>
</evidence>
<evidence type="ECO:0000256" key="1">
    <source>
        <dbReference type="ARBA" id="ARBA00022603"/>
    </source>
</evidence>
<evidence type="ECO:0000313" key="7">
    <source>
        <dbReference type="Proteomes" id="UP000654075"/>
    </source>
</evidence>
<keyword evidence="1" id="KW-0489">Methyltransferase</keyword>
<dbReference type="PANTHER" id="PTHR14911">
    <property type="entry name" value="THUMP DOMAIN-CONTAINING"/>
    <property type="match status" value="1"/>
</dbReference>
<dbReference type="GO" id="GO:0030488">
    <property type="term" value="P:tRNA methylation"/>
    <property type="evidence" value="ECO:0007669"/>
    <property type="project" value="TreeGrafter"/>
</dbReference>
<feature type="region of interest" description="Disordered" evidence="3">
    <location>
        <begin position="352"/>
        <end position="374"/>
    </location>
</feature>
<feature type="non-terminal residue" evidence="5">
    <location>
        <position position="400"/>
    </location>
</feature>
<dbReference type="OrthoDB" id="443743at2759"/>
<dbReference type="PROSITE" id="PS51165">
    <property type="entry name" value="THUMP"/>
    <property type="match status" value="1"/>
</dbReference>
<dbReference type="AlphaFoldDB" id="A0A813FC35"/>
<dbReference type="SMART" id="SM00981">
    <property type="entry name" value="THUMP"/>
    <property type="match status" value="1"/>
</dbReference>
<dbReference type="InterPro" id="IPR029063">
    <property type="entry name" value="SAM-dependent_MTases_sf"/>
</dbReference>
<dbReference type="Proteomes" id="UP000654075">
    <property type="component" value="Unassembled WGS sequence"/>
</dbReference>
<gene>
    <name evidence="5" type="ORF">PGLA1383_LOCUS28943</name>
    <name evidence="6" type="ORF">PGLA2088_LOCUS7617</name>
</gene>
<dbReference type="GO" id="GO:0016423">
    <property type="term" value="F:tRNA (guanine) methyltransferase activity"/>
    <property type="evidence" value="ECO:0007669"/>
    <property type="project" value="TreeGrafter"/>
</dbReference>
<dbReference type="CDD" id="cd02440">
    <property type="entry name" value="AdoMet_MTases"/>
    <property type="match status" value="1"/>
</dbReference>
<proteinExistence type="predicted"/>
<keyword evidence="2" id="KW-0694">RNA-binding</keyword>